<protein>
    <submittedName>
        <fullName evidence="2">Uncharacterized protein</fullName>
    </submittedName>
</protein>
<dbReference type="Proteomes" id="UP000483820">
    <property type="component" value="Chromosome V"/>
</dbReference>
<gene>
    <name evidence="2" type="ORF">GCK72_018531</name>
</gene>
<dbReference type="RefSeq" id="XP_053581516.1">
    <property type="nucleotide sequence ID" value="XM_053732603.1"/>
</dbReference>
<accession>A0A6A5GA21</accession>
<feature type="compositionally biased region" description="Basic and acidic residues" evidence="1">
    <location>
        <begin position="201"/>
        <end position="210"/>
    </location>
</feature>
<feature type="region of interest" description="Disordered" evidence="1">
    <location>
        <begin position="180"/>
        <end position="364"/>
    </location>
</feature>
<evidence type="ECO:0000256" key="1">
    <source>
        <dbReference type="SAM" id="MobiDB-lite"/>
    </source>
</evidence>
<dbReference type="AlphaFoldDB" id="A0A6A5GA21"/>
<comment type="caution">
    <text evidence="2">The sequence shown here is derived from an EMBL/GenBank/DDBJ whole genome shotgun (WGS) entry which is preliminary data.</text>
</comment>
<feature type="compositionally biased region" description="Basic and acidic residues" evidence="1">
    <location>
        <begin position="346"/>
        <end position="355"/>
    </location>
</feature>
<name>A0A6A5GA21_CAERE</name>
<feature type="compositionally biased region" description="Polar residues" evidence="1">
    <location>
        <begin position="289"/>
        <end position="298"/>
    </location>
</feature>
<feature type="compositionally biased region" description="Polar residues" evidence="1">
    <location>
        <begin position="241"/>
        <end position="254"/>
    </location>
</feature>
<reference evidence="2 3" key="1">
    <citation type="submission" date="2019-12" db="EMBL/GenBank/DDBJ databases">
        <title>Chromosome-level assembly of the Caenorhabditis remanei genome.</title>
        <authorList>
            <person name="Teterina A.A."/>
            <person name="Willis J.H."/>
            <person name="Phillips P.C."/>
        </authorList>
    </citation>
    <scope>NUCLEOTIDE SEQUENCE [LARGE SCALE GENOMIC DNA]</scope>
    <source>
        <strain evidence="2 3">PX506</strain>
        <tissue evidence="2">Whole organism</tissue>
    </source>
</reference>
<proteinExistence type="predicted"/>
<dbReference type="EMBL" id="WUAV01000005">
    <property type="protein sequence ID" value="KAF1751977.1"/>
    <property type="molecule type" value="Genomic_DNA"/>
</dbReference>
<organism evidence="2 3">
    <name type="scientific">Caenorhabditis remanei</name>
    <name type="common">Caenorhabditis vulgaris</name>
    <dbReference type="NCBI Taxonomy" id="31234"/>
    <lineage>
        <taxon>Eukaryota</taxon>
        <taxon>Metazoa</taxon>
        <taxon>Ecdysozoa</taxon>
        <taxon>Nematoda</taxon>
        <taxon>Chromadorea</taxon>
        <taxon>Rhabditida</taxon>
        <taxon>Rhabditina</taxon>
        <taxon>Rhabditomorpha</taxon>
        <taxon>Rhabditoidea</taxon>
        <taxon>Rhabditidae</taxon>
        <taxon>Peloderinae</taxon>
        <taxon>Caenorhabditis</taxon>
    </lineage>
</organism>
<feature type="compositionally biased region" description="Basic and acidic residues" evidence="1">
    <location>
        <begin position="321"/>
        <end position="339"/>
    </location>
</feature>
<dbReference type="CTD" id="9811915"/>
<evidence type="ECO:0000313" key="3">
    <source>
        <dbReference type="Proteomes" id="UP000483820"/>
    </source>
</evidence>
<evidence type="ECO:0000313" key="2">
    <source>
        <dbReference type="EMBL" id="KAF1751977.1"/>
    </source>
</evidence>
<feature type="compositionally biased region" description="Polar residues" evidence="1">
    <location>
        <begin position="211"/>
        <end position="230"/>
    </location>
</feature>
<dbReference type="KEGG" id="crq:GCK72_018531"/>
<dbReference type="GeneID" id="9811915"/>
<sequence>MVLSATLEGRTSTGGIRELCSHMPDKDMFRWKLEIAVKLREGKPKEALKLADVFKDDGKYPDGIETLVQCALRHIEIDNLLLKDGIDPPPPASFTPDKNYVHIPWNLIFNYQKTQEHNMLDFQKNEDGSTMSLPTKTRFQLQLLCPDENTMFSPEEIQQLSLKYNMSGYWDNSYFDALNPSKEDSSEDGNENQIDSNIPKWYEDPHEFQRSSETSLSYQYRSETPETPQRSQHRPADDSGYWTSPNSSYNSAISHASPRRSESVNSEPSTPMKLPSLESWRKVCPAKETTVSTSQSSATERKRPMSILERLIAEDSPSPPPKREKPDRLVQQADLKDSRSASTGSKESDLREENTRTPQEGPFGEGWLNEVYWHHYQDFMNTNYYGIHGHLDQSTIPSNSNPSWHAGPHQ</sequence>